<accession>A0ABU1ZVI2</accession>
<feature type="domain" description="DUF6542" evidence="3">
    <location>
        <begin position="18"/>
        <end position="142"/>
    </location>
</feature>
<organism evidence="4 5">
    <name type="scientific">Corynebacterium guangdongense</name>
    <dbReference type="NCBI Taxonomy" id="1783348"/>
    <lineage>
        <taxon>Bacteria</taxon>
        <taxon>Bacillati</taxon>
        <taxon>Actinomycetota</taxon>
        <taxon>Actinomycetes</taxon>
        <taxon>Mycobacteriales</taxon>
        <taxon>Corynebacteriaceae</taxon>
        <taxon>Corynebacterium</taxon>
    </lineage>
</organism>
<dbReference type="RefSeq" id="WP_290197930.1">
    <property type="nucleotide sequence ID" value="NZ_CP047654.1"/>
</dbReference>
<evidence type="ECO:0000313" key="5">
    <source>
        <dbReference type="Proteomes" id="UP001180840"/>
    </source>
</evidence>
<keyword evidence="2" id="KW-1133">Transmembrane helix</keyword>
<keyword evidence="2" id="KW-0472">Membrane</keyword>
<comment type="caution">
    <text evidence="4">The sequence shown here is derived from an EMBL/GenBank/DDBJ whole genome shotgun (WGS) entry which is preliminary data.</text>
</comment>
<evidence type="ECO:0000259" key="3">
    <source>
        <dbReference type="Pfam" id="PF20177"/>
    </source>
</evidence>
<sequence length="210" mass="23544">MSYVQSRSHRHQQNRFTGLPVWSALAIFGAALITGLLISLNGQAIGLPFLLSFAVAAVVATLLVEARGLFLTIASGPILFVGFTVLASWLVTQSQSAEGSDPFSTTAIITSIYPLTQYFPWLFWATAACVLIGALRLWLLRRAARHAENLERERRRRAVEAERENRDHYASARARTARPSRRIREGEERITVQELMERNRGRDGRDLPGR</sequence>
<feature type="compositionally biased region" description="Basic and acidic residues" evidence="1">
    <location>
        <begin position="182"/>
        <end position="210"/>
    </location>
</feature>
<dbReference type="Pfam" id="PF20177">
    <property type="entry name" value="DUF6542"/>
    <property type="match status" value="1"/>
</dbReference>
<feature type="transmembrane region" description="Helical" evidence="2">
    <location>
        <begin position="45"/>
        <end position="64"/>
    </location>
</feature>
<evidence type="ECO:0000256" key="2">
    <source>
        <dbReference type="SAM" id="Phobius"/>
    </source>
</evidence>
<dbReference type="Proteomes" id="UP001180840">
    <property type="component" value="Unassembled WGS sequence"/>
</dbReference>
<reference evidence="4" key="1">
    <citation type="submission" date="2023-07" db="EMBL/GenBank/DDBJ databases">
        <title>Sequencing the genomes of 1000 actinobacteria strains.</title>
        <authorList>
            <person name="Klenk H.-P."/>
        </authorList>
    </citation>
    <scope>NUCLEOTIDE SEQUENCE</scope>
    <source>
        <strain evidence="4">DSM 107476</strain>
    </source>
</reference>
<protein>
    <recommendedName>
        <fullName evidence="3">DUF6542 domain-containing protein</fullName>
    </recommendedName>
</protein>
<keyword evidence="2" id="KW-0812">Transmembrane</keyword>
<feature type="transmembrane region" description="Helical" evidence="2">
    <location>
        <begin position="21"/>
        <end position="39"/>
    </location>
</feature>
<feature type="region of interest" description="Disordered" evidence="1">
    <location>
        <begin position="167"/>
        <end position="210"/>
    </location>
</feature>
<dbReference type="InterPro" id="IPR046672">
    <property type="entry name" value="DUF6542"/>
</dbReference>
<name>A0ABU1ZVI2_9CORY</name>
<feature type="transmembrane region" description="Helical" evidence="2">
    <location>
        <begin position="121"/>
        <end position="139"/>
    </location>
</feature>
<proteinExistence type="predicted"/>
<evidence type="ECO:0000313" key="4">
    <source>
        <dbReference type="EMBL" id="MDR7328943.1"/>
    </source>
</evidence>
<gene>
    <name evidence="4" type="ORF">J2S39_000619</name>
</gene>
<feature type="transmembrane region" description="Helical" evidence="2">
    <location>
        <begin position="69"/>
        <end position="91"/>
    </location>
</feature>
<evidence type="ECO:0000256" key="1">
    <source>
        <dbReference type="SAM" id="MobiDB-lite"/>
    </source>
</evidence>
<keyword evidence="5" id="KW-1185">Reference proteome</keyword>
<dbReference type="EMBL" id="JAVDXZ010000001">
    <property type="protein sequence ID" value="MDR7328943.1"/>
    <property type="molecule type" value="Genomic_DNA"/>
</dbReference>